<keyword evidence="6" id="KW-0067">ATP-binding</keyword>
<evidence type="ECO:0000256" key="2">
    <source>
        <dbReference type="ARBA" id="ARBA00012135"/>
    </source>
</evidence>
<dbReference type="FunFam" id="3.40.1190.20:FF:000003">
    <property type="entry name" value="Phosphomethylpyrimidine kinase ThiD"/>
    <property type="match status" value="1"/>
</dbReference>
<dbReference type="PANTHER" id="PTHR20858">
    <property type="entry name" value="PHOSPHOMETHYLPYRIMIDINE KINASE"/>
    <property type="match status" value="1"/>
</dbReference>
<dbReference type="GO" id="GO:0009228">
    <property type="term" value="P:thiamine biosynthetic process"/>
    <property type="evidence" value="ECO:0007669"/>
    <property type="project" value="InterPro"/>
</dbReference>
<dbReference type="UniPathway" id="UPA00060">
    <property type="reaction ID" value="UER00138"/>
</dbReference>
<proteinExistence type="predicted"/>
<organism evidence="8 9">
    <name type="scientific">Desulfonatronum thiosulfatophilum</name>
    <dbReference type="NCBI Taxonomy" id="617002"/>
    <lineage>
        <taxon>Bacteria</taxon>
        <taxon>Pseudomonadati</taxon>
        <taxon>Thermodesulfobacteriota</taxon>
        <taxon>Desulfovibrionia</taxon>
        <taxon>Desulfovibrionales</taxon>
        <taxon>Desulfonatronaceae</taxon>
        <taxon>Desulfonatronum</taxon>
    </lineage>
</organism>
<accession>A0A1G6E9Z6</accession>
<dbReference type="EMBL" id="FMXO01000016">
    <property type="protein sequence ID" value="SDB54218.1"/>
    <property type="molecule type" value="Genomic_DNA"/>
</dbReference>
<keyword evidence="3" id="KW-0808">Transferase</keyword>
<evidence type="ECO:0000256" key="6">
    <source>
        <dbReference type="ARBA" id="ARBA00022840"/>
    </source>
</evidence>
<evidence type="ECO:0000313" key="9">
    <source>
        <dbReference type="Proteomes" id="UP000198771"/>
    </source>
</evidence>
<comment type="pathway">
    <text evidence="1">Cofactor biosynthesis; thiamine diphosphate biosynthesis.</text>
</comment>
<gene>
    <name evidence="8" type="ORF">SAMN05660653_02710</name>
</gene>
<dbReference type="Pfam" id="PF08543">
    <property type="entry name" value="Phos_pyr_kin"/>
    <property type="match status" value="1"/>
</dbReference>
<evidence type="ECO:0000256" key="3">
    <source>
        <dbReference type="ARBA" id="ARBA00022679"/>
    </source>
</evidence>
<keyword evidence="5 8" id="KW-0418">Kinase</keyword>
<dbReference type="OrthoDB" id="9810880at2"/>
<sequence>MQIQKKNHVLSDATPRPHPPCILTIAGSDSSGGAGIQADLKTFTVLRCYGASVLTAITAQNTQGVQDIAPLPEPFVARQLQSVLEDLPVAAAKTGMLFSAPLIRVLAGQLATKTFPLVVDPVCVSKSGHSLLLPEAVETLKSVLLPLADLVTPNRPEAELLTGMDIVGEEDVPRALELMLNLGCKAVLLKGGHFEGEKLVDWLAVKDRPIRKFEHARLASRHTHGTGCTLSAAIAAGLGQGLEMEQAVEQAVDYLHAAIRTAYPMGRGVGPVNHLHPWLDPAQ</sequence>
<protein>
    <recommendedName>
        <fullName evidence="2">hydroxymethylpyrimidine kinase</fullName>
        <ecNumber evidence="2">2.7.1.49</ecNumber>
    </recommendedName>
</protein>
<dbReference type="PANTHER" id="PTHR20858:SF17">
    <property type="entry name" value="HYDROXYMETHYLPYRIMIDINE_PHOSPHOMETHYLPYRIMIDINE KINASE THI20-RELATED"/>
    <property type="match status" value="1"/>
</dbReference>
<evidence type="ECO:0000256" key="5">
    <source>
        <dbReference type="ARBA" id="ARBA00022777"/>
    </source>
</evidence>
<dbReference type="InterPro" id="IPR013749">
    <property type="entry name" value="PM/HMP-P_kinase-1"/>
</dbReference>
<evidence type="ECO:0000256" key="4">
    <source>
        <dbReference type="ARBA" id="ARBA00022741"/>
    </source>
</evidence>
<dbReference type="Proteomes" id="UP000198771">
    <property type="component" value="Unassembled WGS sequence"/>
</dbReference>
<dbReference type="GO" id="GO:0008902">
    <property type="term" value="F:hydroxymethylpyrimidine kinase activity"/>
    <property type="evidence" value="ECO:0007669"/>
    <property type="project" value="UniProtKB-EC"/>
</dbReference>
<dbReference type="RefSeq" id="WP_092122887.1">
    <property type="nucleotide sequence ID" value="NZ_FMXO01000016.1"/>
</dbReference>
<reference evidence="8 9" key="1">
    <citation type="submission" date="2016-10" db="EMBL/GenBank/DDBJ databases">
        <authorList>
            <person name="de Groot N.N."/>
        </authorList>
    </citation>
    <scope>NUCLEOTIDE SEQUENCE [LARGE SCALE GENOMIC DNA]</scope>
    <source>
        <strain evidence="8 9">ASO4-2</strain>
    </source>
</reference>
<evidence type="ECO:0000313" key="8">
    <source>
        <dbReference type="EMBL" id="SDB54218.1"/>
    </source>
</evidence>
<dbReference type="Gene3D" id="3.40.1190.20">
    <property type="match status" value="1"/>
</dbReference>
<dbReference type="CDD" id="cd01169">
    <property type="entry name" value="HMPP_kinase"/>
    <property type="match status" value="1"/>
</dbReference>
<dbReference type="EC" id="2.7.1.49" evidence="2"/>
<dbReference type="GO" id="GO:0005829">
    <property type="term" value="C:cytosol"/>
    <property type="evidence" value="ECO:0007669"/>
    <property type="project" value="TreeGrafter"/>
</dbReference>
<keyword evidence="4" id="KW-0547">Nucleotide-binding</keyword>
<dbReference type="GO" id="GO:0009229">
    <property type="term" value="P:thiamine diphosphate biosynthetic process"/>
    <property type="evidence" value="ECO:0007669"/>
    <property type="project" value="UniProtKB-UniPathway"/>
</dbReference>
<keyword evidence="9" id="KW-1185">Reference proteome</keyword>
<dbReference type="GO" id="GO:0008972">
    <property type="term" value="F:phosphomethylpyrimidine kinase activity"/>
    <property type="evidence" value="ECO:0007669"/>
    <property type="project" value="InterPro"/>
</dbReference>
<dbReference type="SUPFAM" id="SSF53613">
    <property type="entry name" value="Ribokinase-like"/>
    <property type="match status" value="1"/>
</dbReference>
<dbReference type="AlphaFoldDB" id="A0A1G6E9Z6"/>
<name>A0A1G6E9Z6_9BACT</name>
<evidence type="ECO:0000259" key="7">
    <source>
        <dbReference type="Pfam" id="PF08543"/>
    </source>
</evidence>
<evidence type="ECO:0000256" key="1">
    <source>
        <dbReference type="ARBA" id="ARBA00004948"/>
    </source>
</evidence>
<dbReference type="InterPro" id="IPR004399">
    <property type="entry name" value="HMP/HMP-P_kinase_dom"/>
</dbReference>
<dbReference type="STRING" id="617002.SAMN05660653_02710"/>
<dbReference type="NCBIfam" id="TIGR00097">
    <property type="entry name" value="HMP-P_kinase"/>
    <property type="match status" value="1"/>
</dbReference>
<feature type="domain" description="Pyridoxamine kinase/Phosphomethylpyrimidine kinase" evidence="7">
    <location>
        <begin position="29"/>
        <end position="273"/>
    </location>
</feature>
<dbReference type="GO" id="GO:0005524">
    <property type="term" value="F:ATP binding"/>
    <property type="evidence" value="ECO:0007669"/>
    <property type="project" value="UniProtKB-KW"/>
</dbReference>
<dbReference type="InterPro" id="IPR029056">
    <property type="entry name" value="Ribokinase-like"/>
</dbReference>